<evidence type="ECO:0000256" key="3">
    <source>
        <dbReference type="ARBA" id="ARBA00023163"/>
    </source>
</evidence>
<evidence type="ECO:0000256" key="2">
    <source>
        <dbReference type="ARBA" id="ARBA00023125"/>
    </source>
</evidence>
<dbReference type="PANTHER" id="PTHR44688">
    <property type="entry name" value="DNA-BINDING TRANSCRIPTIONAL ACTIVATOR DEVR_DOSR"/>
    <property type="match status" value="1"/>
</dbReference>
<dbReference type="SMART" id="SM00421">
    <property type="entry name" value="HTH_LUXR"/>
    <property type="match status" value="1"/>
</dbReference>
<dbReference type="PROSITE" id="PS00622">
    <property type="entry name" value="HTH_LUXR_1"/>
    <property type="match status" value="1"/>
</dbReference>
<dbReference type="InterPro" id="IPR059106">
    <property type="entry name" value="WHD_MalT"/>
</dbReference>
<keyword evidence="2" id="KW-0238">DNA-binding</keyword>
<dbReference type="OrthoDB" id="9807052at2"/>
<keyword evidence="1" id="KW-0805">Transcription regulation</keyword>
<dbReference type="Pfam" id="PF25873">
    <property type="entry name" value="WHD_MalT"/>
    <property type="match status" value="1"/>
</dbReference>
<dbReference type="Pfam" id="PF13191">
    <property type="entry name" value="AAA_16"/>
    <property type="match status" value="1"/>
</dbReference>
<name>A0A0N9UB27_SPHMC</name>
<dbReference type="GO" id="GO:0006355">
    <property type="term" value="P:regulation of DNA-templated transcription"/>
    <property type="evidence" value="ECO:0007669"/>
    <property type="project" value="InterPro"/>
</dbReference>
<dbReference type="Gene3D" id="3.40.50.300">
    <property type="entry name" value="P-loop containing nucleotide triphosphate hydrolases"/>
    <property type="match status" value="1"/>
</dbReference>
<dbReference type="InterPro" id="IPR041664">
    <property type="entry name" value="AAA_16"/>
</dbReference>
<evidence type="ECO:0000313" key="5">
    <source>
        <dbReference type="EMBL" id="ALH80775.1"/>
    </source>
</evidence>
<keyword evidence="3" id="KW-0804">Transcription</keyword>
<dbReference type="PATRIC" id="fig|33050.5.peg.2159"/>
<sequence length="898" mass="96430">MTIQPGSRIDIRPQHETAKAHGVTPFAHRKFMPPRFPSDLVGRDRRARWLEALAEREICLVRAPAGYGKTAFCATLFAEAEGIGWDAGWVSFDPEDNEPAAIAHVFEAVRIARHAAAEDSIAGEPSAPASAPILADILAQRIDAADRPLLLVLDDVDRLTDARAIDVLNRLLRHPPRQLRLVLAGCAQPAVQIEAAERRDMVLHVGRTDLGLTDEEVHKFLQNAGTPVDAPGCTALNNALEGWPAGLRFAMRAASSPDLTDSRALTGRLDAYFAALLDELPPTAQLLLQRYGIAPSLSADLCRLLGGEKQPARLLEDLAARGVFVDAPRPGGTWYRLHPAFRAALRSRLDIAEPGQARQLHRVAARYYAAQGMTADAIEQLLACGDAGEAATLIAGLAASMLERGEIAMLSGWMGQLAPTQIETTPGLPEAHAWLLTLTADRDANGAIAALESTGAAEARALALFHRACVEDRPEAVIETCDRFLAASGDASAFAVSMIRVMQAQGALKRGLFGLVHDAIRPLSLRSAGSPLDLPFALAVCTRAAAARAQGQLGEAERVLREARSGAAAPTLATALVDAALARCAYERDEVGKAAGLAADALPHLARSCFQDALIQTLLVSIRAAAGLDQPDRAASLIDRAEVIAFERNWAPLKALCVIERARLRLPQTIDPEAVIAIADEDAAVCDPLSAPGRAFALLSEMRAYEAIALGDRPRLTLVAERLLRLASNADDAELRASATLFNILPQLSGRCDKMVALETVRFLNHAASTGFRRTIVDVLDVTGVRAVQNFCSEAYSSGSFLALLKLADPSRRDHRLEGHHATAPGEDFSFLTEREIDILGALKAGESNKEIARTLNLAPETVKWHLKNVMRKLRATSREEAVQNAATLGLRMAEQAD</sequence>
<dbReference type="SUPFAM" id="SSF52540">
    <property type="entry name" value="P-loop containing nucleoside triphosphate hydrolases"/>
    <property type="match status" value="1"/>
</dbReference>
<dbReference type="KEGG" id="smag:AN936_10450"/>
<dbReference type="InterPro" id="IPR027417">
    <property type="entry name" value="P-loop_NTPase"/>
</dbReference>
<proteinExistence type="predicted"/>
<protein>
    <recommendedName>
        <fullName evidence="4">HTH luxR-type domain-containing protein</fullName>
    </recommendedName>
</protein>
<evidence type="ECO:0000259" key="4">
    <source>
        <dbReference type="PROSITE" id="PS50043"/>
    </source>
</evidence>
<dbReference type="EMBL" id="CP012700">
    <property type="protein sequence ID" value="ALH80775.1"/>
    <property type="molecule type" value="Genomic_DNA"/>
</dbReference>
<dbReference type="GO" id="GO:0003677">
    <property type="term" value="F:DNA binding"/>
    <property type="evidence" value="ECO:0007669"/>
    <property type="project" value="UniProtKB-KW"/>
</dbReference>
<dbReference type="Gene3D" id="1.10.10.10">
    <property type="entry name" value="Winged helix-like DNA-binding domain superfamily/Winged helix DNA-binding domain"/>
    <property type="match status" value="1"/>
</dbReference>
<dbReference type="InterPro" id="IPR036388">
    <property type="entry name" value="WH-like_DNA-bd_sf"/>
</dbReference>
<dbReference type="RefSeq" id="WP_054588084.1">
    <property type="nucleotide sequence ID" value="NZ_CP012700.1"/>
</dbReference>
<dbReference type="PANTHER" id="PTHR44688:SF16">
    <property type="entry name" value="DNA-BINDING TRANSCRIPTIONAL ACTIVATOR DEVR_DOSR"/>
    <property type="match status" value="1"/>
</dbReference>
<evidence type="ECO:0000256" key="1">
    <source>
        <dbReference type="ARBA" id="ARBA00023015"/>
    </source>
</evidence>
<organism evidence="5 6">
    <name type="scientific">Sphingopyxis macrogoltabida</name>
    <name type="common">Sphingomonas macrogoltabidus</name>
    <dbReference type="NCBI Taxonomy" id="33050"/>
    <lineage>
        <taxon>Bacteria</taxon>
        <taxon>Pseudomonadati</taxon>
        <taxon>Pseudomonadota</taxon>
        <taxon>Alphaproteobacteria</taxon>
        <taxon>Sphingomonadales</taxon>
        <taxon>Sphingomonadaceae</taxon>
        <taxon>Sphingopyxis</taxon>
    </lineage>
</organism>
<dbReference type="InterPro" id="IPR000792">
    <property type="entry name" value="Tscrpt_reg_LuxR_C"/>
</dbReference>
<evidence type="ECO:0000313" key="6">
    <source>
        <dbReference type="Proteomes" id="UP000058074"/>
    </source>
</evidence>
<dbReference type="CDD" id="cd06170">
    <property type="entry name" value="LuxR_C_like"/>
    <property type="match status" value="1"/>
</dbReference>
<dbReference type="SUPFAM" id="SSF46894">
    <property type="entry name" value="C-terminal effector domain of the bipartite response regulators"/>
    <property type="match status" value="1"/>
</dbReference>
<reference evidence="5 6" key="1">
    <citation type="journal article" date="2015" name="Genome Announc.">
        <title>Complete Genome Sequence of Polypropylene Glycol- and Polyethylene Glycol-Degrading Sphingopyxis macrogoltabida Strain EY-1.</title>
        <authorList>
            <person name="Ohtsubo Y."/>
            <person name="Nagata Y."/>
            <person name="Numata M."/>
            <person name="Tsuchikane K."/>
            <person name="Hosoyama A."/>
            <person name="Yamazoe A."/>
            <person name="Tsuda M."/>
            <person name="Fujita N."/>
            <person name="Kawai F."/>
        </authorList>
    </citation>
    <scope>NUCLEOTIDE SEQUENCE [LARGE SCALE GENOMIC DNA]</scope>
    <source>
        <strain evidence="5 6">EY-1</strain>
    </source>
</reference>
<accession>A0A0N9UB27</accession>
<dbReference type="InterPro" id="IPR016032">
    <property type="entry name" value="Sig_transdc_resp-reg_C-effctor"/>
</dbReference>
<dbReference type="PROSITE" id="PS50043">
    <property type="entry name" value="HTH_LUXR_2"/>
    <property type="match status" value="1"/>
</dbReference>
<dbReference type="Proteomes" id="UP000058074">
    <property type="component" value="Chromosome"/>
</dbReference>
<dbReference type="AlphaFoldDB" id="A0A0N9UB27"/>
<feature type="domain" description="HTH luxR-type" evidence="4">
    <location>
        <begin position="825"/>
        <end position="890"/>
    </location>
</feature>
<dbReference type="Pfam" id="PF00196">
    <property type="entry name" value="GerE"/>
    <property type="match status" value="1"/>
</dbReference>
<dbReference type="PRINTS" id="PR00038">
    <property type="entry name" value="HTHLUXR"/>
</dbReference>
<gene>
    <name evidence="5" type="ORF">AN936_10450</name>
</gene>